<gene>
    <name evidence="2" type="ORF">UFOVP1089_13</name>
    <name evidence="3" type="ORF">UFOVP1443_32</name>
    <name evidence="1" type="ORF">UFOVP459_72</name>
</gene>
<dbReference type="EMBL" id="LR797029">
    <property type="protein sequence ID" value="CAB4182641.1"/>
    <property type="molecule type" value="Genomic_DNA"/>
</dbReference>
<accession>A0A6J5SG49</accession>
<organism evidence="3">
    <name type="scientific">uncultured Caudovirales phage</name>
    <dbReference type="NCBI Taxonomy" id="2100421"/>
    <lineage>
        <taxon>Viruses</taxon>
        <taxon>Duplodnaviria</taxon>
        <taxon>Heunggongvirae</taxon>
        <taxon>Uroviricota</taxon>
        <taxon>Caudoviricetes</taxon>
        <taxon>Peduoviridae</taxon>
        <taxon>Maltschvirus</taxon>
        <taxon>Maltschvirus maltsch</taxon>
    </lineage>
</organism>
<sequence length="67" mass="7855">MNLKENNPPCIWQLMPKDNRLDPNEYEMSCDINNYHKFQTSADRLNNSGFKFCPYCGGHIVEVKDET</sequence>
<evidence type="ECO:0000313" key="3">
    <source>
        <dbReference type="EMBL" id="CAB4212685.1"/>
    </source>
</evidence>
<dbReference type="EMBL" id="LR796424">
    <property type="protein sequence ID" value="CAB4144864.1"/>
    <property type="molecule type" value="Genomic_DNA"/>
</dbReference>
<dbReference type="EMBL" id="LR797389">
    <property type="protein sequence ID" value="CAB4212685.1"/>
    <property type="molecule type" value="Genomic_DNA"/>
</dbReference>
<proteinExistence type="predicted"/>
<evidence type="ECO:0000313" key="2">
    <source>
        <dbReference type="EMBL" id="CAB4182641.1"/>
    </source>
</evidence>
<name>A0A6J5SG49_9CAUD</name>
<reference evidence="3" key="1">
    <citation type="submission" date="2020-05" db="EMBL/GenBank/DDBJ databases">
        <authorList>
            <person name="Chiriac C."/>
            <person name="Salcher M."/>
            <person name="Ghai R."/>
            <person name="Kavagutti S V."/>
        </authorList>
    </citation>
    <scope>NUCLEOTIDE SEQUENCE</scope>
</reference>
<evidence type="ECO:0000313" key="1">
    <source>
        <dbReference type="EMBL" id="CAB4144864.1"/>
    </source>
</evidence>
<protein>
    <submittedName>
        <fullName evidence="3">Uncharacterized protein</fullName>
    </submittedName>
</protein>